<proteinExistence type="predicted"/>
<dbReference type="InterPro" id="IPR001789">
    <property type="entry name" value="Sig_transdc_resp-reg_receiver"/>
</dbReference>
<evidence type="ECO:0000256" key="2">
    <source>
        <dbReference type="PROSITE-ProRule" id="PRU00169"/>
    </source>
</evidence>
<dbReference type="SMART" id="SM00448">
    <property type="entry name" value="REC"/>
    <property type="match status" value="1"/>
</dbReference>
<dbReference type="Proteomes" id="UP000636505">
    <property type="component" value="Unassembled WGS sequence"/>
</dbReference>
<feature type="domain" description="Response regulatory" evidence="3">
    <location>
        <begin position="10"/>
        <end position="126"/>
    </location>
</feature>
<organism evidence="4 5">
    <name type="scientific">Vasconcelosia minhoensis LEGE 07310</name>
    <dbReference type="NCBI Taxonomy" id="915328"/>
    <lineage>
        <taxon>Bacteria</taxon>
        <taxon>Bacillati</taxon>
        <taxon>Cyanobacteriota</taxon>
        <taxon>Cyanophyceae</taxon>
        <taxon>Nodosilineales</taxon>
        <taxon>Cymatolegaceae</taxon>
        <taxon>Vasconcelosia</taxon>
        <taxon>Vasconcelosia minhoensis</taxon>
    </lineage>
</organism>
<dbReference type="PANTHER" id="PTHR44591">
    <property type="entry name" value="STRESS RESPONSE REGULATOR PROTEIN 1"/>
    <property type="match status" value="1"/>
</dbReference>
<dbReference type="PANTHER" id="PTHR44591:SF3">
    <property type="entry name" value="RESPONSE REGULATORY DOMAIN-CONTAINING PROTEIN"/>
    <property type="match status" value="1"/>
</dbReference>
<protein>
    <submittedName>
        <fullName evidence="4">Response regulator</fullName>
    </submittedName>
</protein>
<name>A0A8J7AHN0_9CYAN</name>
<evidence type="ECO:0000259" key="3">
    <source>
        <dbReference type="PROSITE" id="PS50110"/>
    </source>
</evidence>
<dbReference type="CDD" id="cd17546">
    <property type="entry name" value="REC_hyHK_CKI1_RcsC-like"/>
    <property type="match status" value="1"/>
</dbReference>
<evidence type="ECO:0000313" key="4">
    <source>
        <dbReference type="EMBL" id="MBE9077728.1"/>
    </source>
</evidence>
<dbReference type="InterPro" id="IPR050595">
    <property type="entry name" value="Bact_response_regulator"/>
</dbReference>
<dbReference type="AlphaFoldDB" id="A0A8J7AHN0"/>
<accession>A0A8J7AHN0</accession>
<dbReference type="Pfam" id="PF00072">
    <property type="entry name" value="Response_reg"/>
    <property type="match status" value="1"/>
</dbReference>
<sequence>MTSTSDNLGRIILIENDYGNRILFTDYLEHCGYSVLPLVDGMELLEILEKVQPSLLMLNLKLSGIDGFSIIETLRRHDTWYSLPILVVSGYTLQADKQKAYDLGADAYLVKPVLPSDLRLAVEQLLRSR</sequence>
<keyword evidence="5" id="KW-1185">Reference proteome</keyword>
<comment type="caution">
    <text evidence="4">The sequence shown here is derived from an EMBL/GenBank/DDBJ whole genome shotgun (WGS) entry which is preliminary data.</text>
</comment>
<dbReference type="GO" id="GO:0000160">
    <property type="term" value="P:phosphorelay signal transduction system"/>
    <property type="evidence" value="ECO:0007669"/>
    <property type="project" value="InterPro"/>
</dbReference>
<reference evidence="4" key="1">
    <citation type="submission" date="2020-10" db="EMBL/GenBank/DDBJ databases">
        <authorList>
            <person name="Castelo-Branco R."/>
            <person name="Eusebio N."/>
            <person name="Adriana R."/>
            <person name="Vieira A."/>
            <person name="Brugerolle De Fraissinette N."/>
            <person name="Rezende De Castro R."/>
            <person name="Schneider M.P."/>
            <person name="Vasconcelos V."/>
            <person name="Leao P.N."/>
        </authorList>
    </citation>
    <scope>NUCLEOTIDE SEQUENCE</scope>
    <source>
        <strain evidence="4">LEGE 07310</strain>
    </source>
</reference>
<dbReference type="Gene3D" id="3.40.50.2300">
    <property type="match status" value="1"/>
</dbReference>
<comment type="caution">
    <text evidence="2">Lacks conserved residue(s) required for the propagation of feature annotation.</text>
</comment>
<keyword evidence="1" id="KW-0597">Phosphoprotein</keyword>
<dbReference type="RefSeq" id="WP_193906792.1">
    <property type="nucleotide sequence ID" value="NZ_JADEXG010000020.1"/>
</dbReference>
<dbReference type="SUPFAM" id="SSF52172">
    <property type="entry name" value="CheY-like"/>
    <property type="match status" value="1"/>
</dbReference>
<dbReference type="InterPro" id="IPR011006">
    <property type="entry name" value="CheY-like_superfamily"/>
</dbReference>
<evidence type="ECO:0000313" key="5">
    <source>
        <dbReference type="Proteomes" id="UP000636505"/>
    </source>
</evidence>
<evidence type="ECO:0000256" key="1">
    <source>
        <dbReference type="ARBA" id="ARBA00022553"/>
    </source>
</evidence>
<dbReference type="EMBL" id="JADEXG010000020">
    <property type="protein sequence ID" value="MBE9077728.1"/>
    <property type="molecule type" value="Genomic_DNA"/>
</dbReference>
<gene>
    <name evidence="4" type="ORF">IQ241_10535</name>
</gene>
<dbReference type="PROSITE" id="PS50110">
    <property type="entry name" value="RESPONSE_REGULATORY"/>
    <property type="match status" value="1"/>
</dbReference>